<protein>
    <submittedName>
        <fullName evidence="5">Radical SAM protein</fullName>
    </submittedName>
</protein>
<dbReference type="InterPro" id="IPR058240">
    <property type="entry name" value="rSAM_sf"/>
</dbReference>
<dbReference type="EMBL" id="QXIR01000035">
    <property type="protein sequence ID" value="RIW29210.1"/>
    <property type="molecule type" value="Genomic_DNA"/>
</dbReference>
<dbReference type="SUPFAM" id="SSF102114">
    <property type="entry name" value="Radical SAM enzymes"/>
    <property type="match status" value="1"/>
</dbReference>
<keyword evidence="6" id="KW-1185">Reference proteome</keyword>
<dbReference type="SFLD" id="SFLDG01084">
    <property type="entry name" value="Uncharacterised_Radical_SAM_Su"/>
    <property type="match status" value="1"/>
</dbReference>
<dbReference type="InterPro" id="IPR040086">
    <property type="entry name" value="MJ0683-like"/>
</dbReference>
<gene>
    <name evidence="5" type="ORF">D3H55_19650</name>
</gene>
<sequence>MKPELKDIVSKTILTPGKGAIDNFTHSLNPYAGCVFGCKYCYVRQMPISLFREQEWGSWVDIKTNAAEILRKDLIKAKKKGPVTLFMSSSTDPYQPIEHETGLTRSLLEVMLEIQPDFIHLQTRSPLVKRDIGLFKQFKEKIRVSMTIETDKEEVRKAFSPAAPPIPARMKALKEITEAGITTQATIAPLLPCTREFPARLKEIANRITIDDFWMGDGTGGRRTSKLGVEEIYKQLGLEKWYNPTAYKVVLKMLREELEGSGIPVGVSKNGFSPS</sequence>
<proteinExistence type="predicted"/>
<dbReference type="PANTHER" id="PTHR43432">
    <property type="entry name" value="SLR0285 PROTEIN"/>
    <property type="match status" value="1"/>
</dbReference>
<name>A0A3A1QTT1_9BACI</name>
<reference evidence="5 6" key="1">
    <citation type="submission" date="2018-09" db="EMBL/GenBank/DDBJ databases">
        <title>Bacillus saliacetes sp. nov., isolated from Thai shrimp paste (Ka-pi).</title>
        <authorList>
            <person name="Daroonpunt R."/>
            <person name="Tanasupawat S."/>
            <person name="Yiamsombut S."/>
        </authorList>
    </citation>
    <scope>NUCLEOTIDE SEQUENCE [LARGE SCALE GENOMIC DNA]</scope>
    <source>
        <strain evidence="5 6">SKP7-4</strain>
    </source>
</reference>
<evidence type="ECO:0000259" key="4">
    <source>
        <dbReference type="Pfam" id="PF04055"/>
    </source>
</evidence>
<dbReference type="AlphaFoldDB" id="A0A3A1QTT1"/>
<dbReference type="Proteomes" id="UP000265801">
    <property type="component" value="Unassembled WGS sequence"/>
</dbReference>
<dbReference type="Gene3D" id="3.80.30.30">
    <property type="match status" value="1"/>
</dbReference>
<dbReference type="SFLD" id="SFLDS00029">
    <property type="entry name" value="Radical_SAM"/>
    <property type="match status" value="1"/>
</dbReference>
<dbReference type="RefSeq" id="WP_119549005.1">
    <property type="nucleotide sequence ID" value="NZ_QXIR01000035.1"/>
</dbReference>
<keyword evidence="3" id="KW-0411">Iron-sulfur</keyword>
<evidence type="ECO:0000256" key="3">
    <source>
        <dbReference type="ARBA" id="ARBA00023014"/>
    </source>
</evidence>
<keyword evidence="2" id="KW-0408">Iron</keyword>
<dbReference type="GO" id="GO:0046872">
    <property type="term" value="F:metal ion binding"/>
    <property type="evidence" value="ECO:0007669"/>
    <property type="project" value="UniProtKB-KW"/>
</dbReference>
<dbReference type="GO" id="GO:0003824">
    <property type="term" value="F:catalytic activity"/>
    <property type="evidence" value="ECO:0007669"/>
    <property type="project" value="InterPro"/>
</dbReference>
<evidence type="ECO:0000313" key="6">
    <source>
        <dbReference type="Proteomes" id="UP000265801"/>
    </source>
</evidence>
<keyword evidence="1" id="KW-0479">Metal-binding</keyword>
<feature type="domain" description="Radical SAM core" evidence="4">
    <location>
        <begin position="29"/>
        <end position="186"/>
    </location>
</feature>
<evidence type="ECO:0000313" key="5">
    <source>
        <dbReference type="EMBL" id="RIW29210.1"/>
    </source>
</evidence>
<organism evidence="5 6">
    <name type="scientific">Bacillus salacetis</name>
    <dbReference type="NCBI Taxonomy" id="2315464"/>
    <lineage>
        <taxon>Bacteria</taxon>
        <taxon>Bacillati</taxon>
        <taxon>Bacillota</taxon>
        <taxon>Bacilli</taxon>
        <taxon>Bacillales</taxon>
        <taxon>Bacillaceae</taxon>
        <taxon>Bacillus</taxon>
    </lineage>
</organism>
<evidence type="ECO:0000256" key="2">
    <source>
        <dbReference type="ARBA" id="ARBA00023004"/>
    </source>
</evidence>
<dbReference type="OrthoDB" id="9785699at2"/>
<dbReference type="CDD" id="cd01335">
    <property type="entry name" value="Radical_SAM"/>
    <property type="match status" value="1"/>
</dbReference>
<dbReference type="Pfam" id="PF04055">
    <property type="entry name" value="Radical_SAM"/>
    <property type="match status" value="1"/>
</dbReference>
<dbReference type="InterPro" id="IPR007197">
    <property type="entry name" value="rSAM"/>
</dbReference>
<dbReference type="PANTHER" id="PTHR43432:SF3">
    <property type="entry name" value="SLR0285 PROTEIN"/>
    <property type="match status" value="1"/>
</dbReference>
<evidence type="ECO:0000256" key="1">
    <source>
        <dbReference type="ARBA" id="ARBA00022723"/>
    </source>
</evidence>
<accession>A0A3A1QTT1</accession>
<comment type="caution">
    <text evidence="5">The sequence shown here is derived from an EMBL/GenBank/DDBJ whole genome shotgun (WGS) entry which is preliminary data.</text>
</comment>
<dbReference type="GO" id="GO:0051536">
    <property type="term" value="F:iron-sulfur cluster binding"/>
    <property type="evidence" value="ECO:0007669"/>
    <property type="project" value="UniProtKB-KW"/>
</dbReference>